<reference evidence="2 3" key="2">
    <citation type="submission" date="2019-11" db="EMBL/GenBank/DDBJ databases">
        <authorList>
            <person name="Lu H."/>
        </authorList>
    </citation>
    <scope>NUCLEOTIDE SEQUENCE [LARGE SCALE GENOMIC DNA]</scope>
    <source>
        <strain evidence="2 3">FIM1</strain>
    </source>
</reference>
<feature type="transmembrane region" description="Helical" evidence="1">
    <location>
        <begin position="48"/>
        <end position="65"/>
    </location>
</feature>
<dbReference type="PANTHER" id="PTHR38421:SF1">
    <property type="entry name" value="TRANSMEMBRANE PROTEIN"/>
    <property type="match status" value="1"/>
</dbReference>
<accession>A0ABX6EUR8</accession>
<name>A0ABX6EUR8_KLUMA</name>
<feature type="transmembrane region" description="Helical" evidence="1">
    <location>
        <begin position="240"/>
        <end position="266"/>
    </location>
</feature>
<keyword evidence="1" id="KW-1133">Transmembrane helix</keyword>
<evidence type="ECO:0000313" key="2">
    <source>
        <dbReference type="EMBL" id="QGN16080.1"/>
    </source>
</evidence>
<dbReference type="Proteomes" id="UP000422736">
    <property type="component" value="Chromosome 4"/>
</dbReference>
<gene>
    <name evidence="2" type="ORF">FIM1_2780</name>
</gene>
<reference evidence="2 3" key="1">
    <citation type="submission" date="2016-03" db="EMBL/GenBank/DDBJ databases">
        <title>How can Kluyveromyces marxianus grow so fast - potential evolutionary course in Saccharomyces Complex revealed by comparative genomics.</title>
        <authorList>
            <person name="Mo W."/>
            <person name="Lu W."/>
            <person name="Yang X."/>
            <person name="Qi J."/>
            <person name="Lv H."/>
        </authorList>
    </citation>
    <scope>NUCLEOTIDE SEQUENCE [LARGE SCALE GENOMIC DNA]</scope>
    <source>
        <strain evidence="2 3">FIM1</strain>
    </source>
</reference>
<sequence>MASPIFISNKPATLTKDYLYLGATYYGNALARISNGIKTLHPSHMRNWIPILLLSSITYMVLAFLKTQIMKIDCRGCEYLECIIDQHMIGICIIQFCTPSFEKTFWQSLVELDPAYRVVHRQVYPMQGVGKQRTRTLQLQARVVLTQFLLVTAVAWLPRAAVQLILSSLIFRQLSYRFGTDISLFSCFVLFFFPVVKQIKFLSHFYSLHLLIRASLAPYFNKTMLQKSERHTWIQSRSGILYGYMIPFYLLILSSSHLSMLVFYLSHISGLPELIRDITDPFPDPYVPGTLQVSIWNSKQSVWSNNKFKTADDASDLSETE</sequence>
<keyword evidence="3" id="KW-1185">Reference proteome</keyword>
<keyword evidence="1" id="KW-0812">Transmembrane</keyword>
<evidence type="ECO:0000313" key="3">
    <source>
        <dbReference type="Proteomes" id="UP000422736"/>
    </source>
</evidence>
<feature type="transmembrane region" description="Helical" evidence="1">
    <location>
        <begin position="178"/>
        <end position="196"/>
    </location>
</feature>
<protein>
    <submittedName>
        <fullName evidence="2">Uncharacterized protein</fullName>
    </submittedName>
</protein>
<evidence type="ECO:0000256" key="1">
    <source>
        <dbReference type="SAM" id="Phobius"/>
    </source>
</evidence>
<proteinExistence type="predicted"/>
<dbReference type="PANTHER" id="PTHR38421">
    <property type="entry name" value="TRANSMEMBRANE PROTEIN USGS"/>
    <property type="match status" value="1"/>
</dbReference>
<keyword evidence="1" id="KW-0472">Membrane</keyword>
<feature type="transmembrane region" description="Helical" evidence="1">
    <location>
        <begin position="139"/>
        <end position="158"/>
    </location>
</feature>
<organism evidence="2 3">
    <name type="scientific">Kluyveromyces marxianus</name>
    <name type="common">Yeast</name>
    <name type="synonym">Candida kefyr</name>
    <dbReference type="NCBI Taxonomy" id="4911"/>
    <lineage>
        <taxon>Eukaryota</taxon>
        <taxon>Fungi</taxon>
        <taxon>Dikarya</taxon>
        <taxon>Ascomycota</taxon>
        <taxon>Saccharomycotina</taxon>
        <taxon>Saccharomycetes</taxon>
        <taxon>Saccharomycetales</taxon>
        <taxon>Saccharomycetaceae</taxon>
        <taxon>Kluyveromyces</taxon>
    </lineage>
</organism>
<dbReference type="EMBL" id="CP015057">
    <property type="protein sequence ID" value="QGN16080.1"/>
    <property type="molecule type" value="Genomic_DNA"/>
</dbReference>